<evidence type="ECO:0000313" key="1">
    <source>
        <dbReference type="EMBL" id="KAJ6808274.1"/>
    </source>
</evidence>
<dbReference type="EMBL" id="JANAVB010033419">
    <property type="protein sequence ID" value="KAJ6808274.1"/>
    <property type="molecule type" value="Genomic_DNA"/>
</dbReference>
<evidence type="ECO:0000313" key="2">
    <source>
        <dbReference type="Proteomes" id="UP001140949"/>
    </source>
</evidence>
<organism evidence="1 2">
    <name type="scientific">Iris pallida</name>
    <name type="common">Sweet iris</name>
    <dbReference type="NCBI Taxonomy" id="29817"/>
    <lineage>
        <taxon>Eukaryota</taxon>
        <taxon>Viridiplantae</taxon>
        <taxon>Streptophyta</taxon>
        <taxon>Embryophyta</taxon>
        <taxon>Tracheophyta</taxon>
        <taxon>Spermatophyta</taxon>
        <taxon>Magnoliopsida</taxon>
        <taxon>Liliopsida</taxon>
        <taxon>Asparagales</taxon>
        <taxon>Iridaceae</taxon>
        <taxon>Iridoideae</taxon>
        <taxon>Irideae</taxon>
        <taxon>Iris</taxon>
    </lineage>
</organism>
<dbReference type="AlphaFoldDB" id="A0AAX6EW49"/>
<name>A0AAX6EW49_IRIPA</name>
<dbReference type="Proteomes" id="UP001140949">
    <property type="component" value="Unassembled WGS sequence"/>
</dbReference>
<reference evidence="1" key="2">
    <citation type="submission" date="2023-04" db="EMBL/GenBank/DDBJ databases">
        <authorList>
            <person name="Bruccoleri R.E."/>
            <person name="Oakeley E.J."/>
            <person name="Faust A.-M."/>
            <person name="Dessus-Babus S."/>
            <person name="Altorfer M."/>
            <person name="Burckhardt D."/>
            <person name="Oertli M."/>
            <person name="Naumann U."/>
            <person name="Petersen F."/>
            <person name="Wong J."/>
        </authorList>
    </citation>
    <scope>NUCLEOTIDE SEQUENCE</scope>
    <source>
        <strain evidence="1">GSM-AAB239-AS_SAM_17_03QT</strain>
        <tissue evidence="1">Leaf</tissue>
    </source>
</reference>
<comment type="caution">
    <text evidence="1">The sequence shown here is derived from an EMBL/GenBank/DDBJ whole genome shotgun (WGS) entry which is preliminary data.</text>
</comment>
<gene>
    <name evidence="1" type="ORF">M6B38_166400</name>
</gene>
<reference evidence="1" key="1">
    <citation type="journal article" date="2023" name="GigaByte">
        <title>Genome assembly of the bearded iris, Iris pallida Lam.</title>
        <authorList>
            <person name="Bruccoleri R.E."/>
            <person name="Oakeley E.J."/>
            <person name="Faust A.M.E."/>
            <person name="Altorfer M."/>
            <person name="Dessus-Babus S."/>
            <person name="Burckhardt D."/>
            <person name="Oertli M."/>
            <person name="Naumann U."/>
            <person name="Petersen F."/>
            <person name="Wong J."/>
        </authorList>
    </citation>
    <scope>NUCLEOTIDE SEQUENCE</scope>
    <source>
        <strain evidence="1">GSM-AAB239-AS_SAM_17_03QT</strain>
    </source>
</reference>
<proteinExistence type="predicted"/>
<keyword evidence="2" id="KW-1185">Reference proteome</keyword>
<sequence length="76" mass="8772">MPLIPLKRRTTLNQRDQIKLYTSFYPHYVLFISELSNLLGLRLHSCAQGCLMSSLLSQDSPFCINCMVINIYYGLD</sequence>
<protein>
    <submittedName>
        <fullName evidence="1">Mitochondrial outer membrane protein porin 5</fullName>
    </submittedName>
</protein>
<accession>A0AAX6EW49</accession>